<reference evidence="1" key="1">
    <citation type="submission" date="2023-07" db="EMBL/GenBank/DDBJ databases">
        <title>Genome content predicts the carbon catabolic preferences of heterotrophic bacteria.</title>
        <authorList>
            <person name="Gralka M."/>
        </authorList>
    </citation>
    <scope>NUCLEOTIDE SEQUENCE</scope>
    <source>
        <strain evidence="1">I3M17_2</strain>
    </source>
</reference>
<proteinExistence type="predicted"/>
<dbReference type="RefSeq" id="WP_216063717.1">
    <property type="nucleotide sequence ID" value="NZ_JAHKPP010000023.1"/>
</dbReference>
<sequence>MRSSLAQYGYRLGRVLALVGCCLFFTACSTKMAYNFLDWGLMWYVERYVDLNKEQKDKAEAAIDKFHHWHRTTQLPRYAKYITGLKERMAQPVTAEQLHAETDEIQIFLDDCVAFLLPTAVDIVSSFSEAQVQQVLEKFAKDRKDYDKKYISTSMKKVVKARQNELKDQIGPLFGRFTDQQQKWVDEWSTGIEYYEPLMLAQQEDWAKMLEEVLQKRDDKKLLDASLRKLMFYRSDDWDPELEKQIDINQTLTLEMMAKFMNHLTPTQRERFNKKLDKYVEVFTELSSE</sequence>
<organism evidence="1 2">
    <name type="scientific">Saccharophagus degradans</name>
    <dbReference type="NCBI Taxonomy" id="86304"/>
    <lineage>
        <taxon>Bacteria</taxon>
        <taxon>Pseudomonadati</taxon>
        <taxon>Pseudomonadota</taxon>
        <taxon>Gammaproteobacteria</taxon>
        <taxon>Cellvibrionales</taxon>
        <taxon>Cellvibrionaceae</taxon>
        <taxon>Saccharophagus</taxon>
    </lineage>
</organism>
<comment type="caution">
    <text evidence="1">The sequence shown here is derived from an EMBL/GenBank/DDBJ whole genome shotgun (WGS) entry which is preliminary data.</text>
</comment>
<accession>A0AAW7X9X8</accession>
<name>A0AAW7X9X8_9GAMM</name>
<dbReference type="Pfam" id="PF19795">
    <property type="entry name" value="DUF6279"/>
    <property type="match status" value="1"/>
</dbReference>
<dbReference type="InterPro" id="IPR016875">
    <property type="entry name" value="UCP028200"/>
</dbReference>
<dbReference type="AlphaFoldDB" id="A0AAW7X9X8"/>
<dbReference type="EMBL" id="JAUOPB010000014">
    <property type="protein sequence ID" value="MDO6424442.1"/>
    <property type="molecule type" value="Genomic_DNA"/>
</dbReference>
<protein>
    <submittedName>
        <fullName evidence="1">DUF6279 family lipoprotein</fullName>
    </submittedName>
</protein>
<evidence type="ECO:0000313" key="1">
    <source>
        <dbReference type="EMBL" id="MDO6424442.1"/>
    </source>
</evidence>
<gene>
    <name evidence="1" type="ORF">Q4521_18290</name>
</gene>
<keyword evidence="1" id="KW-0449">Lipoprotein</keyword>
<evidence type="ECO:0000313" key="2">
    <source>
        <dbReference type="Proteomes" id="UP001169760"/>
    </source>
</evidence>
<dbReference type="Proteomes" id="UP001169760">
    <property type="component" value="Unassembled WGS sequence"/>
</dbReference>
<dbReference type="PIRSF" id="PIRSF028200">
    <property type="entry name" value="UCP028200"/>
    <property type="match status" value="1"/>
</dbReference>
<dbReference type="PROSITE" id="PS51257">
    <property type="entry name" value="PROKAR_LIPOPROTEIN"/>
    <property type="match status" value="1"/>
</dbReference>